<dbReference type="InterPro" id="IPR036875">
    <property type="entry name" value="Znf_CCHC_sf"/>
</dbReference>
<comment type="caution">
    <text evidence="4">The sequence shown here is derived from an EMBL/GenBank/DDBJ whole genome shotgun (WGS) entry which is preliminary data.</text>
</comment>
<feature type="region of interest" description="Disordered" evidence="2">
    <location>
        <begin position="641"/>
        <end position="694"/>
    </location>
</feature>
<evidence type="ECO:0000259" key="3">
    <source>
        <dbReference type="PROSITE" id="PS50158"/>
    </source>
</evidence>
<dbReference type="GO" id="GO:0006508">
    <property type="term" value="P:proteolysis"/>
    <property type="evidence" value="ECO:0007669"/>
    <property type="project" value="InterPro"/>
</dbReference>
<dbReference type="GO" id="GO:0008270">
    <property type="term" value="F:zinc ion binding"/>
    <property type="evidence" value="ECO:0007669"/>
    <property type="project" value="UniProtKB-KW"/>
</dbReference>
<proteinExistence type="predicted"/>
<evidence type="ECO:0000313" key="5">
    <source>
        <dbReference type="Proteomes" id="UP000826195"/>
    </source>
</evidence>
<keyword evidence="1" id="KW-0862">Zinc</keyword>
<dbReference type="SMART" id="SM00343">
    <property type="entry name" value="ZnF_C2HC"/>
    <property type="match status" value="2"/>
</dbReference>
<dbReference type="InterPro" id="IPR001969">
    <property type="entry name" value="Aspartic_peptidase_AS"/>
</dbReference>
<dbReference type="Proteomes" id="UP000826195">
    <property type="component" value="Unassembled WGS sequence"/>
</dbReference>
<dbReference type="GO" id="GO:0003676">
    <property type="term" value="F:nucleic acid binding"/>
    <property type="evidence" value="ECO:0007669"/>
    <property type="project" value="InterPro"/>
</dbReference>
<feature type="domain" description="CCHC-type" evidence="3">
    <location>
        <begin position="467"/>
        <end position="480"/>
    </location>
</feature>
<dbReference type="InterPro" id="IPR001878">
    <property type="entry name" value="Znf_CCHC"/>
</dbReference>
<dbReference type="CDD" id="cd00303">
    <property type="entry name" value="retropepsin_like"/>
    <property type="match status" value="1"/>
</dbReference>
<dbReference type="AlphaFoldDB" id="A0AAV7HTG1"/>
<keyword evidence="5" id="KW-1185">Reference proteome</keyword>
<organism evidence="4 5">
    <name type="scientific">Cotesia glomerata</name>
    <name type="common">Lepidopteran parasitic wasp</name>
    <name type="synonym">Apanteles glomeratus</name>
    <dbReference type="NCBI Taxonomy" id="32391"/>
    <lineage>
        <taxon>Eukaryota</taxon>
        <taxon>Metazoa</taxon>
        <taxon>Ecdysozoa</taxon>
        <taxon>Arthropoda</taxon>
        <taxon>Hexapoda</taxon>
        <taxon>Insecta</taxon>
        <taxon>Pterygota</taxon>
        <taxon>Neoptera</taxon>
        <taxon>Endopterygota</taxon>
        <taxon>Hymenoptera</taxon>
        <taxon>Apocrita</taxon>
        <taxon>Ichneumonoidea</taxon>
        <taxon>Braconidae</taxon>
        <taxon>Microgastrinae</taxon>
        <taxon>Cotesia</taxon>
    </lineage>
</organism>
<feature type="region of interest" description="Disordered" evidence="2">
    <location>
        <begin position="272"/>
        <end position="291"/>
    </location>
</feature>
<protein>
    <recommendedName>
        <fullName evidence="3">CCHC-type domain-containing protein</fullName>
    </recommendedName>
</protein>
<feature type="compositionally biased region" description="Acidic residues" evidence="2">
    <location>
        <begin position="646"/>
        <end position="662"/>
    </location>
</feature>
<feature type="compositionally biased region" description="Basic and acidic residues" evidence="2">
    <location>
        <begin position="123"/>
        <end position="133"/>
    </location>
</feature>
<dbReference type="GO" id="GO:0004190">
    <property type="term" value="F:aspartic-type endopeptidase activity"/>
    <property type="evidence" value="ECO:0007669"/>
    <property type="project" value="InterPro"/>
</dbReference>
<feature type="region of interest" description="Disordered" evidence="2">
    <location>
        <begin position="1"/>
        <end position="55"/>
    </location>
</feature>
<feature type="region of interest" description="Disordered" evidence="2">
    <location>
        <begin position="86"/>
        <end position="133"/>
    </location>
</feature>
<feature type="compositionally biased region" description="Polar residues" evidence="2">
    <location>
        <begin position="526"/>
        <end position="551"/>
    </location>
</feature>
<keyword evidence="1" id="KW-0479">Metal-binding</keyword>
<keyword evidence="1" id="KW-0863">Zinc-finger</keyword>
<evidence type="ECO:0000313" key="4">
    <source>
        <dbReference type="EMBL" id="KAH0534986.1"/>
    </source>
</evidence>
<dbReference type="EMBL" id="JAHXZJ010002982">
    <property type="protein sequence ID" value="KAH0534986.1"/>
    <property type="molecule type" value="Genomic_DNA"/>
</dbReference>
<feature type="compositionally biased region" description="Low complexity" evidence="2">
    <location>
        <begin position="272"/>
        <end position="288"/>
    </location>
</feature>
<dbReference type="SUPFAM" id="SSF57756">
    <property type="entry name" value="Retrovirus zinc finger-like domains"/>
    <property type="match status" value="1"/>
</dbReference>
<evidence type="ECO:0000256" key="1">
    <source>
        <dbReference type="PROSITE-ProRule" id="PRU00047"/>
    </source>
</evidence>
<dbReference type="Gene3D" id="4.10.60.10">
    <property type="entry name" value="Zinc finger, CCHC-type"/>
    <property type="match status" value="1"/>
</dbReference>
<reference evidence="4 5" key="1">
    <citation type="journal article" date="2021" name="J. Hered.">
        <title>A chromosome-level genome assembly of the parasitoid wasp, Cotesia glomerata (Hymenoptera: Braconidae).</title>
        <authorList>
            <person name="Pinto B.J."/>
            <person name="Weis J.J."/>
            <person name="Gamble T."/>
            <person name="Ode P.J."/>
            <person name="Paul R."/>
            <person name="Zaspel J.M."/>
        </authorList>
    </citation>
    <scope>NUCLEOTIDE SEQUENCE [LARGE SCALE GENOMIC DNA]</scope>
    <source>
        <strain evidence="4">CgM1</strain>
    </source>
</reference>
<dbReference type="PROSITE" id="PS50158">
    <property type="entry name" value="ZF_CCHC"/>
    <property type="match status" value="1"/>
</dbReference>
<accession>A0AAV7HTG1</accession>
<dbReference type="Gene3D" id="2.40.70.10">
    <property type="entry name" value="Acid Proteases"/>
    <property type="match status" value="1"/>
</dbReference>
<dbReference type="PROSITE" id="PS00141">
    <property type="entry name" value="ASP_PROTEASE"/>
    <property type="match status" value="1"/>
</dbReference>
<sequence length="923" mass="103223">MSGQNGVRTRSQGLSDEETEDCNLPLINSGRDDRQTRDRGNPGSLETVTSGEFERQQLEEASRFQNMLTIDETNEDVQRNNTENIQNNRENTQDQARNDQGNHNSTSKRRSTGQNVMFSDEVNESHIDDSGRGMREWLDRMTRESQRVNEMTAHQRTINEQNKTLIEQLRKQIGETPRMNVTLSPVDWNATELNLRRSTVNQVADGLGGGEVFYSPRNSSREPSPRRIQQQLSVVDQQNIRTAHQQQHQSSQTAQFTPEQLTRLIDQLLQLQSTQQQAQRPPTAPTRANVNQQGYNPADFHQAAFPYGNAPGIPNLTSSGANTSQQRPYSTTFHQTTFPNGNAPGMPNVTPIFTYGNNRWKDIKDSFQMAGLSFPQPGLSANDFVNALEARALREGWTEAELLRVAYHSASYQPRYATPYRPRGPGGQQLPPPAQFAQPAPQVVNQTQNVDNIGYQSIPYPRGARPCFNCGIPGHMFEVCDNPRREVCNLCYGIGHTRHNCNMVIIMPENQQPRTTERPGEPKAQANPSSSQDNASEKLSSVSEEFSPLNQSEDEQEVQDPDLNITRVEEKQADSLTVPLVPLLEGAFSLSEIVDQINSSVTDEDQALQLLTQAVQMLENPLLPADEVRVESLNTNNKILLGQLNTDDDQDDEDEWEEEVDPGFEPTESVPVPPERVLDPVPDSPEQADRPTPTAVARQAFIPRIFQGCPLPTAIQRRLASRRKFISGTGPQAPTVTARIPVSIWIFGVKLNGILDTGSERSYINAKVYEDIKEYASGELRSDQTKRGILLANHTLCQSAGGAPFIIQNGSVAGEQYFSVLPNLGHSVVLGMDFALEFSVQIDCPSQTWKFKDSSEVHPFEVINCKENFASLNSITSDQEQQLQNFLEKELKKFEEEPCTGQAHIIEHEIVLKLRTSGTTTPW</sequence>
<feature type="region of interest" description="Disordered" evidence="2">
    <location>
        <begin position="208"/>
        <end position="227"/>
    </location>
</feature>
<feature type="compositionally biased region" description="Polar residues" evidence="2">
    <location>
        <begin position="1"/>
        <end position="14"/>
    </location>
</feature>
<dbReference type="InterPro" id="IPR021109">
    <property type="entry name" value="Peptidase_aspartic_dom_sf"/>
</dbReference>
<feature type="compositionally biased region" description="Basic and acidic residues" evidence="2">
    <location>
        <begin position="30"/>
        <end position="40"/>
    </location>
</feature>
<feature type="compositionally biased region" description="Polar residues" evidence="2">
    <location>
        <begin position="93"/>
        <end position="105"/>
    </location>
</feature>
<name>A0AAV7HTG1_COTGL</name>
<feature type="region of interest" description="Disordered" evidence="2">
    <location>
        <begin position="512"/>
        <end position="561"/>
    </location>
</feature>
<evidence type="ECO:0000256" key="2">
    <source>
        <dbReference type="SAM" id="MobiDB-lite"/>
    </source>
</evidence>
<gene>
    <name evidence="4" type="ORF">KQX54_011336</name>
</gene>